<protein>
    <submittedName>
        <fullName evidence="7">FAD-binding oxidoreductase</fullName>
    </submittedName>
</protein>
<organism evidence="7 8">
    <name type="scientific">Halostreptopolyspora alba</name>
    <dbReference type="NCBI Taxonomy" id="2487137"/>
    <lineage>
        <taxon>Bacteria</taxon>
        <taxon>Bacillati</taxon>
        <taxon>Actinomycetota</taxon>
        <taxon>Actinomycetes</taxon>
        <taxon>Streptosporangiales</taxon>
        <taxon>Nocardiopsidaceae</taxon>
        <taxon>Halostreptopolyspora</taxon>
    </lineage>
</organism>
<dbReference type="GO" id="GO:0071949">
    <property type="term" value="F:FAD binding"/>
    <property type="evidence" value="ECO:0007669"/>
    <property type="project" value="InterPro"/>
</dbReference>
<comment type="cofactor">
    <cofactor evidence="1">
        <name>FAD</name>
        <dbReference type="ChEBI" id="CHEBI:57692"/>
    </cofactor>
</comment>
<dbReference type="OrthoDB" id="5169292at2"/>
<dbReference type="PANTHER" id="PTHR42973">
    <property type="entry name" value="BINDING OXIDOREDUCTASE, PUTATIVE (AFU_ORTHOLOGUE AFUA_1G17690)-RELATED"/>
    <property type="match status" value="1"/>
</dbReference>
<dbReference type="PANTHER" id="PTHR42973:SF39">
    <property type="entry name" value="FAD-BINDING PCMH-TYPE DOMAIN-CONTAINING PROTEIN"/>
    <property type="match status" value="1"/>
</dbReference>
<dbReference type="PROSITE" id="PS51387">
    <property type="entry name" value="FAD_PCMH"/>
    <property type="match status" value="1"/>
</dbReference>
<dbReference type="Gene3D" id="3.30.43.10">
    <property type="entry name" value="Uridine Diphospho-n-acetylenolpyruvylglucosamine Reductase, domain 2"/>
    <property type="match status" value="1"/>
</dbReference>
<evidence type="ECO:0000256" key="4">
    <source>
        <dbReference type="ARBA" id="ARBA00022827"/>
    </source>
</evidence>
<name>A0A3N0EAU4_9ACTN</name>
<reference evidence="7 8" key="1">
    <citation type="submission" date="2018-11" db="EMBL/GenBank/DDBJ databases">
        <title>The genome draft of YIM 96095.</title>
        <authorList>
            <person name="Tang S.-K."/>
            <person name="Chunyu W.-X."/>
            <person name="Feng Y.-Z."/>
        </authorList>
    </citation>
    <scope>NUCLEOTIDE SEQUENCE [LARGE SCALE GENOMIC DNA]</scope>
    <source>
        <strain evidence="7 8">YIM 96095</strain>
    </source>
</reference>
<evidence type="ECO:0000256" key="3">
    <source>
        <dbReference type="ARBA" id="ARBA00022630"/>
    </source>
</evidence>
<comment type="caution">
    <text evidence="7">The sequence shown here is derived from an EMBL/GenBank/DDBJ whole genome shotgun (WGS) entry which is preliminary data.</text>
</comment>
<dbReference type="InterPro" id="IPR016169">
    <property type="entry name" value="FAD-bd_PCMH_sub2"/>
</dbReference>
<dbReference type="SUPFAM" id="SSF56176">
    <property type="entry name" value="FAD-binding/transporter-associated domain-like"/>
    <property type="match status" value="1"/>
</dbReference>
<sequence>MTDTVDTHIETFRARFGGAVLTGTDAGYDRARSLWNGAFDRHPRLIARCGSADDVATAIAFAAAQGLEVSVRGGGHSFSGASVVENGLMIDLSPMRQVSVDPVARRAVCDGGAALADLDAATQEYGLAVTAGIVSHTGVGGLTLGGGMGWLSRPFGLTIDNLASAEVVLADGRVVRAAEDERPDLFWALRGGGGNFGAVTRFEYRLHPVGPQVHVGLFFWPLERSREALRLSRDVADALPRDANAIIGGGLSAPPAPFVPKRYHHLPGCVLILAGFGSATEHERLIRPVRETRPLFEFVTPMPYVQLQRMLDDSSPWGVLEYDKALYLDDLTDEVVDVIAEYLPRKTSPMSFVPTFALGGAFRDTDDAETAFGGSRAARFALGISAIAPTPELLEVDRGWVRSFWSALQPYSAGASSYVNFMSEYEDDRVRAAYGNEKYTRLARVKAEYDPDNVFHLNANIKPLVGTAPPPR</sequence>
<proteinExistence type="inferred from homology"/>
<dbReference type="InterPro" id="IPR006093">
    <property type="entry name" value="Oxy_OxRdtase_FAD_BS"/>
</dbReference>
<dbReference type="Pfam" id="PF08031">
    <property type="entry name" value="BBE"/>
    <property type="match status" value="1"/>
</dbReference>
<evidence type="ECO:0000256" key="1">
    <source>
        <dbReference type="ARBA" id="ARBA00001974"/>
    </source>
</evidence>
<dbReference type="InterPro" id="IPR012951">
    <property type="entry name" value="BBE"/>
</dbReference>
<evidence type="ECO:0000256" key="5">
    <source>
        <dbReference type="ARBA" id="ARBA00023002"/>
    </source>
</evidence>
<keyword evidence="3" id="KW-0285">Flavoprotein</keyword>
<evidence type="ECO:0000259" key="6">
    <source>
        <dbReference type="PROSITE" id="PS51387"/>
    </source>
</evidence>
<keyword evidence="4" id="KW-0274">FAD</keyword>
<dbReference type="AlphaFoldDB" id="A0A3N0EAU4"/>
<dbReference type="Gene3D" id="3.30.465.10">
    <property type="match status" value="1"/>
</dbReference>
<keyword evidence="8" id="KW-1185">Reference proteome</keyword>
<dbReference type="InterPro" id="IPR016167">
    <property type="entry name" value="FAD-bd_PCMH_sub1"/>
</dbReference>
<accession>A0A3N0EAU4</accession>
<dbReference type="InterPro" id="IPR036318">
    <property type="entry name" value="FAD-bd_PCMH-like_sf"/>
</dbReference>
<dbReference type="InterPro" id="IPR050416">
    <property type="entry name" value="FAD-linked_Oxidoreductase"/>
</dbReference>
<evidence type="ECO:0000313" key="7">
    <source>
        <dbReference type="EMBL" id="RNL84981.1"/>
    </source>
</evidence>
<dbReference type="InterPro" id="IPR016166">
    <property type="entry name" value="FAD-bd_PCMH"/>
</dbReference>
<gene>
    <name evidence="7" type="ORF">EFW17_09800</name>
</gene>
<dbReference type="PROSITE" id="PS00862">
    <property type="entry name" value="OX2_COVAL_FAD"/>
    <property type="match status" value="1"/>
</dbReference>
<dbReference type="Gene3D" id="3.40.462.20">
    <property type="match status" value="1"/>
</dbReference>
<dbReference type="Pfam" id="PF01565">
    <property type="entry name" value="FAD_binding_4"/>
    <property type="match status" value="1"/>
</dbReference>
<dbReference type="GO" id="GO:0016491">
    <property type="term" value="F:oxidoreductase activity"/>
    <property type="evidence" value="ECO:0007669"/>
    <property type="project" value="UniProtKB-KW"/>
</dbReference>
<feature type="domain" description="FAD-binding PCMH-type" evidence="6">
    <location>
        <begin position="39"/>
        <end position="209"/>
    </location>
</feature>
<dbReference type="Proteomes" id="UP000269198">
    <property type="component" value="Unassembled WGS sequence"/>
</dbReference>
<evidence type="ECO:0000313" key="8">
    <source>
        <dbReference type="Proteomes" id="UP000269198"/>
    </source>
</evidence>
<evidence type="ECO:0000256" key="2">
    <source>
        <dbReference type="ARBA" id="ARBA00005466"/>
    </source>
</evidence>
<keyword evidence="5" id="KW-0560">Oxidoreductase</keyword>
<comment type="similarity">
    <text evidence="2">Belongs to the oxygen-dependent FAD-linked oxidoreductase family.</text>
</comment>
<dbReference type="EMBL" id="RJMB01000008">
    <property type="protein sequence ID" value="RNL84981.1"/>
    <property type="molecule type" value="Genomic_DNA"/>
</dbReference>
<dbReference type="InterPro" id="IPR006094">
    <property type="entry name" value="Oxid_FAD_bind_N"/>
</dbReference>
<dbReference type="RefSeq" id="WP_123201030.1">
    <property type="nucleotide sequence ID" value="NZ_RJMB01000008.1"/>
</dbReference>